<gene>
    <name evidence="3" type="ORF">TFUB20_02146</name>
</gene>
<dbReference type="PANTHER" id="PTHR38339:SF1">
    <property type="entry name" value="TRANSGLUTAMINASE-LIKE DOMAIN-CONTAINING PROTEIN"/>
    <property type="match status" value="1"/>
</dbReference>
<evidence type="ECO:0000313" key="4">
    <source>
        <dbReference type="Proteomes" id="UP000182057"/>
    </source>
</evidence>
<evidence type="ECO:0000259" key="2">
    <source>
        <dbReference type="SMART" id="SM00460"/>
    </source>
</evidence>
<sequence precursor="true">MKKNISFLSITLLMLLSSCSLQKKSTKEEIYAQIELGNHTLAREQIDRVMQNEQLTEEKRKAYLFTLDSLHRVELDFRKTRAEVVDWIKKNCRFMPSDSLLNTWEQSNVLEFRTIDGEKRYFRNAAPNIFRVDSAARALSKNAVPRSDTPRDSLLIDAFTNKTATDTKGKYLLPKRTIRLRYTLTVEPNAVADGETLKVWLPFPRKDIERQTDVKLLSTTQGAYTLSDDRTVHTSLYMEQQAEKDQPAVFGFEAEVTSHGEWFDLSEITVKPYNENDELFTIYTAERVPHIRFSADIRQLTDSITRDARTPVETLQAVYAYITAHYPWASALEYSTIADIPAYVIKNRKGDCGQVALLLITMLRYKGIPARWQSGWMTHPGEVNLHDWAEVYFEDTGWVPVDVSFGRGGPVAITPGRFFFMSGIDSYRLYINSDYSGAFYPPKEFPRSETVDFQRGEVESRHGNLYFDRWEYDMEITYR</sequence>
<evidence type="ECO:0000256" key="1">
    <source>
        <dbReference type="SAM" id="SignalP"/>
    </source>
</evidence>
<dbReference type="SMART" id="SM00460">
    <property type="entry name" value="TGc"/>
    <property type="match status" value="1"/>
</dbReference>
<dbReference type="EMBL" id="FMMM01000070">
    <property type="protein sequence ID" value="SCQ23680.1"/>
    <property type="molecule type" value="Genomic_DNA"/>
</dbReference>
<dbReference type="AlphaFoldDB" id="A0A1D3UU04"/>
<feature type="chain" id="PRO_5008922688" evidence="1">
    <location>
        <begin position="24"/>
        <end position="479"/>
    </location>
</feature>
<dbReference type="Pfam" id="PF01841">
    <property type="entry name" value="Transglut_core"/>
    <property type="match status" value="1"/>
</dbReference>
<dbReference type="Proteomes" id="UP000182057">
    <property type="component" value="Unassembled WGS sequence"/>
</dbReference>
<feature type="domain" description="Transglutaminase-like" evidence="2">
    <location>
        <begin position="344"/>
        <end position="405"/>
    </location>
</feature>
<feature type="signal peptide" evidence="1">
    <location>
        <begin position="1"/>
        <end position="23"/>
    </location>
</feature>
<proteinExistence type="predicted"/>
<reference evidence="3 4" key="1">
    <citation type="submission" date="2016-09" db="EMBL/GenBank/DDBJ databases">
        <authorList>
            <person name="Capua I."/>
            <person name="De Benedictis P."/>
            <person name="Joannis T."/>
            <person name="Lombin L.H."/>
            <person name="Cattoli G."/>
        </authorList>
    </citation>
    <scope>NUCLEOTIDE SEQUENCE [LARGE SCALE GENOMIC DNA]</scope>
    <source>
        <strain evidence="3 4">UB20</strain>
    </source>
</reference>
<dbReference type="OrthoDB" id="9804872at2"/>
<dbReference type="Gene3D" id="3.10.620.30">
    <property type="match status" value="1"/>
</dbReference>
<dbReference type="SUPFAM" id="SSF54001">
    <property type="entry name" value="Cysteine proteinases"/>
    <property type="match status" value="1"/>
</dbReference>
<organism evidence="3 4">
    <name type="scientific">Tannerella forsythia</name>
    <name type="common">Bacteroides forsythus</name>
    <dbReference type="NCBI Taxonomy" id="28112"/>
    <lineage>
        <taxon>Bacteria</taxon>
        <taxon>Pseudomonadati</taxon>
        <taxon>Bacteroidota</taxon>
        <taxon>Bacteroidia</taxon>
        <taxon>Bacteroidales</taxon>
        <taxon>Tannerellaceae</taxon>
        <taxon>Tannerella</taxon>
    </lineage>
</organism>
<dbReference type="InterPro" id="IPR038765">
    <property type="entry name" value="Papain-like_cys_pep_sf"/>
</dbReference>
<dbReference type="PROSITE" id="PS51257">
    <property type="entry name" value="PROKAR_LIPOPROTEIN"/>
    <property type="match status" value="1"/>
</dbReference>
<accession>A0A1D3UU04</accession>
<protein>
    <submittedName>
        <fullName evidence="3">Transglutaminase-like superfamily protein</fullName>
    </submittedName>
</protein>
<dbReference type="PANTHER" id="PTHR38339">
    <property type="entry name" value="TRANSGLUTAMINASE DOMAIN PROTEIN"/>
    <property type="match status" value="1"/>
</dbReference>
<dbReference type="RefSeq" id="WP_081328259.1">
    <property type="nucleotide sequence ID" value="NZ_FMMM01000070.1"/>
</dbReference>
<dbReference type="InterPro" id="IPR002931">
    <property type="entry name" value="Transglutaminase-like"/>
</dbReference>
<evidence type="ECO:0000313" key="3">
    <source>
        <dbReference type="EMBL" id="SCQ23680.1"/>
    </source>
</evidence>
<name>A0A1D3UU04_TANFO</name>
<keyword evidence="1" id="KW-0732">Signal</keyword>